<evidence type="ECO:0000313" key="2">
    <source>
        <dbReference type="Proteomes" id="UP001057348"/>
    </source>
</evidence>
<evidence type="ECO:0000313" key="1">
    <source>
        <dbReference type="EMBL" id="USP95353.1"/>
    </source>
</evidence>
<dbReference type="Proteomes" id="UP001057348">
    <property type="component" value="Chromosome"/>
</dbReference>
<dbReference type="EMBL" id="CP092751">
    <property type="protein sequence ID" value="USP95353.1"/>
    <property type="molecule type" value="Genomic_DNA"/>
</dbReference>
<organism evidence="1 2">
    <name type="scientific">Bacillus vallismortis</name>
    <dbReference type="NCBI Taxonomy" id="72361"/>
    <lineage>
        <taxon>Bacteria</taxon>
        <taxon>Bacillati</taxon>
        <taxon>Bacillota</taxon>
        <taxon>Bacilli</taxon>
        <taxon>Bacillales</taxon>
        <taxon>Bacillaceae</taxon>
        <taxon>Bacillus</taxon>
    </lineage>
</organism>
<accession>A0ABY4XYL0</accession>
<reference evidence="1" key="1">
    <citation type="submission" date="2022-02" db="EMBL/GenBank/DDBJ databases">
        <title>Draft Genome Sequence of Bacillus vallismortis Strain BL01, Isolated from Artemisia lerchiana Web. Roots.</title>
        <authorList>
            <person name="Chebotar V.K."/>
            <person name="Gancheva M.S."/>
            <person name="Chizhevskaya E.P."/>
            <person name="Komarova O.V."/>
            <person name="Baganova M.E."/>
            <person name="Zaplatkin A.N."/>
            <person name="Pishchik V.N."/>
        </authorList>
    </citation>
    <scope>NUCLEOTIDE SEQUENCE</scope>
    <source>
        <strain evidence="1">BL01</strain>
    </source>
</reference>
<name>A0ABY4XYL0_BACVA</name>
<keyword evidence="2" id="KW-1185">Reference proteome</keyword>
<dbReference type="RefSeq" id="WP_253268694.1">
    <property type="nucleotide sequence ID" value="NZ_CP092751.1"/>
</dbReference>
<proteinExistence type="predicted"/>
<gene>
    <name evidence="1" type="ORF">MKF32_19470</name>
</gene>
<sequence length="75" mass="8585">MAEKIKHKVDIIIRDLLEPNSYDLMDNATSIIAYLGLPESYKALQEMIKENLSGDIKELIEELEENIENSYSGLK</sequence>
<protein>
    <submittedName>
        <fullName evidence="1">Uncharacterized protein</fullName>
    </submittedName>
</protein>